<evidence type="ECO:0000259" key="1">
    <source>
        <dbReference type="Pfam" id="PF07992"/>
    </source>
</evidence>
<dbReference type="InterPro" id="IPR023753">
    <property type="entry name" value="FAD/NAD-binding_dom"/>
</dbReference>
<organism evidence="2 3">
    <name type="scientific">Cymbomonas tetramitiformis</name>
    <dbReference type="NCBI Taxonomy" id="36881"/>
    <lineage>
        <taxon>Eukaryota</taxon>
        <taxon>Viridiplantae</taxon>
        <taxon>Chlorophyta</taxon>
        <taxon>Pyramimonadophyceae</taxon>
        <taxon>Pyramimonadales</taxon>
        <taxon>Pyramimonadaceae</taxon>
        <taxon>Cymbomonas</taxon>
    </lineage>
</organism>
<comment type="caution">
    <text evidence="2">The sequence shown here is derived from an EMBL/GenBank/DDBJ whole genome shotgun (WGS) entry which is preliminary data.</text>
</comment>
<sequence>MRVCVLGSGPIGIDFAVNAVARGFHVTLLERGASIAQNVCDWQHVQLFSPWHMNVSKQGKQVLEGMGRDITVFDSETVYPSGKELVDTYLHPLAEYLRKSGHCDVQTSTEAIAIGRGHFLKGQAIGSKRKGTPFTVQYKFLHDGSYGKLVADVVVDATGTYGNGNWLGAGGIPALGEQDVTMKITRDIPNVLELRNRFLGHSTAVVGSGASAITTLNALKDLASQNGEATVEVHWITRHGDSPYKRVENDPLPQRDRLAVLGNELAKGDSAGCPSNFKLTYHGHQHLHSIRQVDPNTLEMDLESDPVEGDAKYSKIQAHNVVANVGYRPCTDLHRELQVHQCYATEGPMKLAAALMAASGDASGDCLQQVAPGAQTMLNPEPDFFVIGMKAYGRSSAFLMRIGFEQVASVMELIDAP</sequence>
<gene>
    <name evidence="2" type="ORF">CYMTET_41690</name>
</gene>
<dbReference type="SUPFAM" id="SSF51905">
    <property type="entry name" value="FAD/NAD(P)-binding domain"/>
    <property type="match status" value="1"/>
</dbReference>
<protein>
    <recommendedName>
        <fullName evidence="1">FAD/NAD(P)-binding domain-containing protein</fullName>
    </recommendedName>
</protein>
<evidence type="ECO:0000313" key="3">
    <source>
        <dbReference type="Proteomes" id="UP001190700"/>
    </source>
</evidence>
<dbReference type="Proteomes" id="UP001190700">
    <property type="component" value="Unassembled WGS sequence"/>
</dbReference>
<dbReference type="InterPro" id="IPR036188">
    <property type="entry name" value="FAD/NAD-bd_sf"/>
</dbReference>
<feature type="domain" description="FAD/NAD(P)-binding" evidence="1">
    <location>
        <begin position="1"/>
        <end position="236"/>
    </location>
</feature>
<name>A0AAE0C5K6_9CHLO</name>
<dbReference type="Pfam" id="PF07992">
    <property type="entry name" value="Pyr_redox_2"/>
    <property type="match status" value="1"/>
</dbReference>
<dbReference type="GO" id="GO:0016491">
    <property type="term" value="F:oxidoreductase activity"/>
    <property type="evidence" value="ECO:0007669"/>
    <property type="project" value="InterPro"/>
</dbReference>
<dbReference type="AlphaFoldDB" id="A0AAE0C5K6"/>
<accession>A0AAE0C5K6</accession>
<dbReference type="PRINTS" id="PR00368">
    <property type="entry name" value="FADPNR"/>
</dbReference>
<keyword evidence="3" id="KW-1185">Reference proteome</keyword>
<dbReference type="EMBL" id="LGRX02027759">
    <property type="protein sequence ID" value="KAK3248861.1"/>
    <property type="molecule type" value="Genomic_DNA"/>
</dbReference>
<dbReference type="Gene3D" id="3.50.50.60">
    <property type="entry name" value="FAD/NAD(P)-binding domain"/>
    <property type="match status" value="2"/>
</dbReference>
<reference evidence="2 3" key="1">
    <citation type="journal article" date="2015" name="Genome Biol. Evol.">
        <title>Comparative Genomics of a Bacterivorous Green Alga Reveals Evolutionary Causalities and Consequences of Phago-Mixotrophic Mode of Nutrition.</title>
        <authorList>
            <person name="Burns J.A."/>
            <person name="Paasch A."/>
            <person name="Narechania A."/>
            <person name="Kim E."/>
        </authorList>
    </citation>
    <scope>NUCLEOTIDE SEQUENCE [LARGE SCALE GENOMIC DNA]</scope>
    <source>
        <strain evidence="2 3">PLY_AMNH</strain>
    </source>
</reference>
<proteinExistence type="predicted"/>
<evidence type="ECO:0000313" key="2">
    <source>
        <dbReference type="EMBL" id="KAK3248861.1"/>
    </source>
</evidence>